<evidence type="ECO:0000313" key="1">
    <source>
        <dbReference type="EMBL" id="CAI6090511.1"/>
    </source>
</evidence>
<evidence type="ECO:0000313" key="2">
    <source>
        <dbReference type="Proteomes" id="UP001160390"/>
    </source>
</evidence>
<proteinExistence type="predicted"/>
<reference evidence="1" key="1">
    <citation type="submission" date="2023-01" db="EMBL/GenBank/DDBJ databases">
        <authorList>
            <person name="Piombo E."/>
        </authorList>
    </citation>
    <scope>NUCLEOTIDE SEQUENCE</scope>
</reference>
<gene>
    <name evidence="1" type="ORF">CCHLO57077_00002118</name>
</gene>
<dbReference type="AlphaFoldDB" id="A0AA35Q1E9"/>
<sequence length="85" mass="9089">MELGIDHVSSVGGDKGRTAIWVPSGAASRGCLRPVSGQNGTDRFFKTSSTPEECKVYNPSQNSLNGRSRGIIISCWGVAFQKDQS</sequence>
<accession>A0AA35Q1E9</accession>
<keyword evidence="2" id="KW-1185">Reference proteome</keyword>
<comment type="caution">
    <text evidence="1">The sequence shown here is derived from an EMBL/GenBank/DDBJ whole genome shotgun (WGS) entry which is preliminary data.</text>
</comment>
<protein>
    <submittedName>
        <fullName evidence="1">Uncharacterized protein</fullName>
    </submittedName>
</protein>
<dbReference type="EMBL" id="CABFNP030001012">
    <property type="protein sequence ID" value="CAI6090511.1"/>
    <property type="molecule type" value="Genomic_DNA"/>
</dbReference>
<dbReference type="Proteomes" id="UP001160390">
    <property type="component" value="Unassembled WGS sequence"/>
</dbReference>
<name>A0AA35Q1E9_9HYPO</name>
<organism evidence="1 2">
    <name type="scientific">Clonostachys chloroleuca</name>
    <dbReference type="NCBI Taxonomy" id="1926264"/>
    <lineage>
        <taxon>Eukaryota</taxon>
        <taxon>Fungi</taxon>
        <taxon>Dikarya</taxon>
        <taxon>Ascomycota</taxon>
        <taxon>Pezizomycotina</taxon>
        <taxon>Sordariomycetes</taxon>
        <taxon>Hypocreomycetidae</taxon>
        <taxon>Hypocreales</taxon>
        <taxon>Bionectriaceae</taxon>
        <taxon>Clonostachys</taxon>
    </lineage>
</organism>